<feature type="domain" description="Coenzyme Q-binding protein COQ10 START" evidence="1">
    <location>
        <begin position="11"/>
        <end position="138"/>
    </location>
</feature>
<protein>
    <recommendedName>
        <fullName evidence="1">Coenzyme Q-binding protein COQ10 START domain-containing protein</fullName>
    </recommendedName>
</protein>
<dbReference type="InterPro" id="IPR023393">
    <property type="entry name" value="START-like_dom_sf"/>
</dbReference>
<organism evidence="2 3">
    <name type="scientific">Gordonia pseudamarae</name>
    <dbReference type="NCBI Taxonomy" id="2831662"/>
    <lineage>
        <taxon>Bacteria</taxon>
        <taxon>Bacillati</taxon>
        <taxon>Actinomycetota</taxon>
        <taxon>Actinomycetes</taxon>
        <taxon>Mycobacteriales</taxon>
        <taxon>Gordoniaceae</taxon>
        <taxon>Gordonia</taxon>
    </lineage>
</organism>
<dbReference type="EMBL" id="CP045809">
    <property type="protein sequence ID" value="QHN34659.1"/>
    <property type="molecule type" value="Genomic_DNA"/>
</dbReference>
<evidence type="ECO:0000313" key="3">
    <source>
        <dbReference type="Proteomes" id="UP001059836"/>
    </source>
</evidence>
<proteinExistence type="predicted"/>
<keyword evidence="3" id="KW-1185">Reference proteome</keyword>
<dbReference type="InterPro" id="IPR005031">
    <property type="entry name" value="COQ10_START"/>
</dbReference>
<accession>A0ABX6IFN0</accession>
<dbReference type="Pfam" id="PF03364">
    <property type="entry name" value="Polyketide_cyc"/>
    <property type="match status" value="1"/>
</dbReference>
<dbReference type="SUPFAM" id="SSF55961">
    <property type="entry name" value="Bet v1-like"/>
    <property type="match status" value="1"/>
</dbReference>
<sequence>MPVVTVQERLDASRAAVWKQLCDVESYPEYMESIADIRVDSRTTRPDGLVDTVVSWQATVKGSVLRWTERELRYDADYRLTFQQLSGDLEVYQGYWEVRALDDGSAEATLEVEFDIGLPELRPMLEPLVVEAIRTNSTGMLRALGQRASSVS</sequence>
<dbReference type="Proteomes" id="UP001059836">
    <property type="component" value="Chromosome"/>
</dbReference>
<evidence type="ECO:0000259" key="1">
    <source>
        <dbReference type="Pfam" id="PF03364"/>
    </source>
</evidence>
<gene>
    <name evidence="2" type="ORF">GII31_06860</name>
</gene>
<reference evidence="2" key="1">
    <citation type="journal article" date="2021" name="Nat. Microbiol.">
        <title>Cocultivation of an ultrasmall environmental parasitic bacterium with lytic ability against bacteria associated with wastewater foams.</title>
        <authorList>
            <person name="Batinovic S."/>
            <person name="Rose J.J.A."/>
            <person name="Ratcliffe J."/>
            <person name="Seviour R.J."/>
            <person name="Petrovski S."/>
        </authorList>
    </citation>
    <scope>NUCLEOTIDE SEQUENCE</scope>
    <source>
        <strain evidence="2">CON9</strain>
    </source>
</reference>
<evidence type="ECO:0000313" key="2">
    <source>
        <dbReference type="EMBL" id="QHN34659.1"/>
    </source>
</evidence>
<dbReference type="RefSeq" id="WP_213248011.1">
    <property type="nucleotide sequence ID" value="NZ_CP045806.1"/>
</dbReference>
<name>A0ABX6IFN0_9ACTN</name>
<dbReference type="Gene3D" id="3.30.530.20">
    <property type="match status" value="1"/>
</dbReference>